<gene>
    <name evidence="8" type="ORF">MSPICULIGERA_LOCUS10953</name>
</gene>
<dbReference type="Proteomes" id="UP001177023">
    <property type="component" value="Unassembled WGS sequence"/>
</dbReference>
<dbReference type="GO" id="GO:0005337">
    <property type="term" value="F:nucleoside transmembrane transporter activity"/>
    <property type="evidence" value="ECO:0007669"/>
    <property type="project" value="InterPro"/>
</dbReference>
<evidence type="ECO:0000256" key="6">
    <source>
        <dbReference type="ARBA" id="ARBA00023136"/>
    </source>
</evidence>
<dbReference type="GO" id="GO:0005886">
    <property type="term" value="C:plasma membrane"/>
    <property type="evidence" value="ECO:0007669"/>
    <property type="project" value="TreeGrafter"/>
</dbReference>
<accession>A0AA36CQD7</accession>
<feature type="transmembrane region" description="Helical" evidence="7">
    <location>
        <begin position="399"/>
        <end position="422"/>
    </location>
</feature>
<evidence type="ECO:0000256" key="2">
    <source>
        <dbReference type="ARBA" id="ARBA00007965"/>
    </source>
</evidence>
<evidence type="ECO:0000256" key="4">
    <source>
        <dbReference type="ARBA" id="ARBA00022692"/>
    </source>
</evidence>
<evidence type="ECO:0000256" key="1">
    <source>
        <dbReference type="ARBA" id="ARBA00004141"/>
    </source>
</evidence>
<dbReference type="PANTHER" id="PTHR10332">
    <property type="entry name" value="EQUILIBRATIVE NUCLEOSIDE TRANSPORTER"/>
    <property type="match status" value="1"/>
</dbReference>
<sequence length="430" mass="47274">MTSLDLTAKPPKDKNARVWLFFLLNGIGILLPWHLLLLMAMPHFVLSKLKTSDMAKDFMYNLTLWLQVPGLLLNIFFILRPAKQGMASRMGYSIIASTIPLLAIDVLVWPDTKNWADTYCYVIFALAAALNAANGVHQNSLYGMASDFPSKYTNAVILGSNSCGLIVSVFVAAVEFVLPAAQHGNIQAFICFTVALAVLVTCYTSIRYVKSNVFWQYYWQLGNELRRRAAPSKSQSGERCKALGEGWSQYINVFLGFFVTLAIFPSVMSEVKLTPPDREGRFGYPLSFPPEGQFINVFTFNMFNGLALLGSILAGVFGPIFSPRSFTVATGARMLLIPIILACNYQPGGSEVPRALPVLISNYWIYLPLAALLSITSGYFGSLSMMFSVKVVDPSRAQFAGQISSLFLGLGVVLGICLRAYAPMDCVDVC</sequence>
<feature type="transmembrane region" description="Helical" evidence="7">
    <location>
        <begin position="91"/>
        <end position="109"/>
    </location>
</feature>
<evidence type="ECO:0000256" key="3">
    <source>
        <dbReference type="ARBA" id="ARBA00022448"/>
    </source>
</evidence>
<keyword evidence="9" id="KW-1185">Reference proteome</keyword>
<protein>
    <recommendedName>
        <fullName evidence="10">Equilibrative nucleoside transporter 1</fullName>
    </recommendedName>
</protein>
<feature type="non-terminal residue" evidence="8">
    <location>
        <position position="1"/>
    </location>
</feature>
<keyword evidence="5 7" id="KW-1133">Transmembrane helix</keyword>
<feature type="transmembrane region" description="Helical" evidence="7">
    <location>
        <begin position="294"/>
        <end position="318"/>
    </location>
</feature>
<evidence type="ECO:0000313" key="9">
    <source>
        <dbReference type="Proteomes" id="UP001177023"/>
    </source>
</evidence>
<name>A0AA36CQD7_9BILA</name>
<feature type="transmembrane region" description="Helical" evidence="7">
    <location>
        <begin position="58"/>
        <end position="79"/>
    </location>
</feature>
<feature type="transmembrane region" description="Helical" evidence="7">
    <location>
        <begin position="155"/>
        <end position="174"/>
    </location>
</feature>
<keyword evidence="4 7" id="KW-0812">Transmembrane</keyword>
<comment type="subcellular location">
    <subcellularLocation>
        <location evidence="1">Membrane</location>
        <topology evidence="1">Multi-pass membrane protein</topology>
    </subcellularLocation>
</comment>
<evidence type="ECO:0008006" key="10">
    <source>
        <dbReference type="Google" id="ProtNLM"/>
    </source>
</evidence>
<evidence type="ECO:0000313" key="8">
    <source>
        <dbReference type="EMBL" id="CAJ0572569.1"/>
    </source>
</evidence>
<feature type="transmembrane region" description="Helical" evidence="7">
    <location>
        <begin position="186"/>
        <end position="206"/>
    </location>
</feature>
<evidence type="ECO:0000256" key="7">
    <source>
        <dbReference type="SAM" id="Phobius"/>
    </source>
</evidence>
<keyword evidence="6 7" id="KW-0472">Membrane</keyword>
<feature type="transmembrane region" description="Helical" evidence="7">
    <location>
        <begin position="20"/>
        <end position="46"/>
    </location>
</feature>
<dbReference type="EMBL" id="CATQJA010002600">
    <property type="protein sequence ID" value="CAJ0572569.1"/>
    <property type="molecule type" value="Genomic_DNA"/>
</dbReference>
<reference evidence="8" key="1">
    <citation type="submission" date="2023-06" db="EMBL/GenBank/DDBJ databases">
        <authorList>
            <person name="Delattre M."/>
        </authorList>
    </citation>
    <scope>NUCLEOTIDE SEQUENCE</scope>
    <source>
        <strain evidence="8">AF72</strain>
    </source>
</reference>
<dbReference type="PRINTS" id="PR01130">
    <property type="entry name" value="DERENTRNSPRT"/>
</dbReference>
<dbReference type="SUPFAM" id="SSF103473">
    <property type="entry name" value="MFS general substrate transporter"/>
    <property type="match status" value="1"/>
</dbReference>
<comment type="caution">
    <text evidence="8">The sequence shown here is derived from an EMBL/GenBank/DDBJ whole genome shotgun (WGS) entry which is preliminary data.</text>
</comment>
<dbReference type="InterPro" id="IPR002259">
    <property type="entry name" value="Eqnu_transpt"/>
</dbReference>
<proteinExistence type="inferred from homology"/>
<dbReference type="Pfam" id="PF01733">
    <property type="entry name" value="Nucleoside_tran"/>
    <property type="match status" value="1"/>
</dbReference>
<dbReference type="InterPro" id="IPR036259">
    <property type="entry name" value="MFS_trans_sf"/>
</dbReference>
<keyword evidence="3" id="KW-0813">Transport</keyword>
<dbReference type="AlphaFoldDB" id="A0AA36CQD7"/>
<feature type="transmembrane region" description="Helical" evidence="7">
    <location>
        <begin position="363"/>
        <end position="387"/>
    </location>
</feature>
<comment type="similarity">
    <text evidence="2">Belongs to the SLC29A/ENT transporter (TC 2.A.57) family.</text>
</comment>
<feature type="transmembrane region" description="Helical" evidence="7">
    <location>
        <begin position="115"/>
        <end position="134"/>
    </location>
</feature>
<feature type="transmembrane region" description="Helical" evidence="7">
    <location>
        <begin position="250"/>
        <end position="268"/>
    </location>
</feature>
<dbReference type="PANTHER" id="PTHR10332:SF80">
    <property type="entry name" value="EQUILIBRATIVE NUCLEOSIDE TRANSPORTER 2, ISOFORM A"/>
    <property type="match status" value="1"/>
</dbReference>
<organism evidence="8 9">
    <name type="scientific">Mesorhabditis spiculigera</name>
    <dbReference type="NCBI Taxonomy" id="96644"/>
    <lineage>
        <taxon>Eukaryota</taxon>
        <taxon>Metazoa</taxon>
        <taxon>Ecdysozoa</taxon>
        <taxon>Nematoda</taxon>
        <taxon>Chromadorea</taxon>
        <taxon>Rhabditida</taxon>
        <taxon>Rhabditina</taxon>
        <taxon>Rhabditomorpha</taxon>
        <taxon>Rhabditoidea</taxon>
        <taxon>Rhabditidae</taxon>
        <taxon>Mesorhabditinae</taxon>
        <taxon>Mesorhabditis</taxon>
    </lineage>
</organism>
<evidence type="ECO:0000256" key="5">
    <source>
        <dbReference type="ARBA" id="ARBA00022989"/>
    </source>
</evidence>